<accession>A0ABP1QVM3</accession>
<dbReference type="SMART" id="SM00394">
    <property type="entry name" value="RIIa"/>
    <property type="match status" value="1"/>
</dbReference>
<evidence type="ECO:0000313" key="4">
    <source>
        <dbReference type="Proteomes" id="UP001642540"/>
    </source>
</evidence>
<feature type="compositionally biased region" description="Acidic residues" evidence="1">
    <location>
        <begin position="187"/>
        <end position="211"/>
    </location>
</feature>
<proteinExistence type="predicted"/>
<comment type="caution">
    <text evidence="3">The sequence shown here is derived from an EMBL/GenBank/DDBJ whole genome shotgun (WGS) entry which is preliminary data.</text>
</comment>
<dbReference type="InterPro" id="IPR000048">
    <property type="entry name" value="IQ_motif_EF-hand-BS"/>
</dbReference>
<protein>
    <recommendedName>
        <fullName evidence="2">RIIa domain-containing protein</fullName>
    </recommendedName>
</protein>
<dbReference type="Pfam" id="PF02197">
    <property type="entry name" value="RIIa"/>
    <property type="match status" value="1"/>
</dbReference>
<feature type="region of interest" description="Disordered" evidence="1">
    <location>
        <begin position="183"/>
        <end position="302"/>
    </location>
</feature>
<feature type="compositionally biased region" description="Acidic residues" evidence="1">
    <location>
        <begin position="293"/>
        <end position="302"/>
    </location>
</feature>
<dbReference type="SMART" id="SM00015">
    <property type="entry name" value="IQ"/>
    <property type="match status" value="2"/>
</dbReference>
<keyword evidence="4" id="KW-1185">Reference proteome</keyword>
<dbReference type="InterPro" id="IPR003117">
    <property type="entry name" value="cAMP_dep_PK_reg_su_I/II_a/b"/>
</dbReference>
<dbReference type="CDD" id="cd12100">
    <property type="entry name" value="DD_CABYR_SP17"/>
    <property type="match status" value="1"/>
</dbReference>
<dbReference type="EMBL" id="CAXLJM020000046">
    <property type="protein sequence ID" value="CAL8111718.1"/>
    <property type="molecule type" value="Genomic_DNA"/>
</dbReference>
<feature type="domain" description="RIIa" evidence="2">
    <location>
        <begin position="28"/>
        <end position="66"/>
    </location>
</feature>
<organism evidence="3 4">
    <name type="scientific">Orchesella dallaii</name>
    <dbReference type="NCBI Taxonomy" id="48710"/>
    <lineage>
        <taxon>Eukaryota</taxon>
        <taxon>Metazoa</taxon>
        <taxon>Ecdysozoa</taxon>
        <taxon>Arthropoda</taxon>
        <taxon>Hexapoda</taxon>
        <taxon>Collembola</taxon>
        <taxon>Entomobryomorpha</taxon>
        <taxon>Entomobryoidea</taxon>
        <taxon>Orchesellidae</taxon>
        <taxon>Orchesellinae</taxon>
        <taxon>Orchesella</taxon>
    </lineage>
</organism>
<sequence>MAVRNLPEMPCGPLLELQGQRKRFHVPYGLKPLMEDMTIEVLRVQPNDVMEFLASFLEDRVKKKQEALSESNSRRKSWLVHRWSWEASSVLSKEAFREFIHFLPITEDNADHYATIIQAAFRGHQARERVKEIKRSRKSGSERVQAFEEFLKALKLTVEEADHYATKIQAAYRGFHTREMIKGSKEEAEEEEVIEQNPDEEPEMEDDEEDHDRDGIVLYQSDPEEGSGWEGSSTELEDARTYDTIDSATEEEESVNVDEMVAQLEQVEDTQSELEVITSKENLDNISNPNKEQDDEEEEDEQ</sequence>
<dbReference type="Proteomes" id="UP001642540">
    <property type="component" value="Unassembled WGS sequence"/>
</dbReference>
<evidence type="ECO:0000256" key="1">
    <source>
        <dbReference type="SAM" id="MobiDB-lite"/>
    </source>
</evidence>
<dbReference type="Gene3D" id="1.20.5.190">
    <property type="match status" value="1"/>
</dbReference>
<dbReference type="PROSITE" id="PS50096">
    <property type="entry name" value="IQ"/>
    <property type="match status" value="2"/>
</dbReference>
<reference evidence="3 4" key="1">
    <citation type="submission" date="2024-08" db="EMBL/GenBank/DDBJ databases">
        <authorList>
            <person name="Cucini C."/>
            <person name="Frati F."/>
        </authorList>
    </citation>
    <scope>NUCLEOTIDE SEQUENCE [LARGE SCALE GENOMIC DNA]</scope>
</reference>
<dbReference type="InterPro" id="IPR047579">
    <property type="entry name" value="DD_CABYR_SP17"/>
</dbReference>
<dbReference type="Pfam" id="PF00612">
    <property type="entry name" value="IQ"/>
    <property type="match status" value="2"/>
</dbReference>
<dbReference type="PANTHER" id="PTHR10699">
    <property type="entry name" value="NEUROMODULIN"/>
    <property type="match status" value="1"/>
</dbReference>
<evidence type="ECO:0000313" key="3">
    <source>
        <dbReference type="EMBL" id="CAL8111718.1"/>
    </source>
</evidence>
<dbReference type="SUPFAM" id="SSF47391">
    <property type="entry name" value="Dimerization-anchoring domain of cAMP-dependent PK regulatory subunit"/>
    <property type="match status" value="1"/>
</dbReference>
<dbReference type="PANTHER" id="PTHR10699:SF11">
    <property type="entry name" value="IGLOO, ISOFORM A"/>
    <property type="match status" value="1"/>
</dbReference>
<dbReference type="CDD" id="cd23767">
    <property type="entry name" value="IQCD"/>
    <property type="match status" value="2"/>
</dbReference>
<evidence type="ECO:0000259" key="2">
    <source>
        <dbReference type="SMART" id="SM00394"/>
    </source>
</evidence>
<gene>
    <name evidence="3" type="ORF">ODALV1_LOCUS15295</name>
</gene>
<dbReference type="Gene3D" id="1.20.890.10">
    <property type="entry name" value="cAMP-dependent protein kinase regulatory subunit, dimerization-anchoring domain"/>
    <property type="match status" value="1"/>
</dbReference>
<name>A0ABP1QVM3_9HEXA</name>